<accession>A0ABM9A460</accession>
<dbReference type="Pfam" id="PF13679">
    <property type="entry name" value="Methyltransf_32"/>
    <property type="match status" value="1"/>
</dbReference>
<evidence type="ECO:0000313" key="3">
    <source>
        <dbReference type="Proteomes" id="UP000838748"/>
    </source>
</evidence>
<keyword evidence="3" id="KW-1185">Reference proteome</keyword>
<dbReference type="EMBL" id="CAKLDM010000002">
    <property type="protein sequence ID" value="CAH0539403.1"/>
    <property type="molecule type" value="Genomic_DNA"/>
</dbReference>
<dbReference type="PANTHER" id="PTHR13369">
    <property type="match status" value="1"/>
</dbReference>
<protein>
    <recommendedName>
        <fullName evidence="1">Methyltransferase domain-containing protein</fullName>
    </recommendedName>
</protein>
<dbReference type="SUPFAM" id="SSF53335">
    <property type="entry name" value="S-adenosyl-L-methionine-dependent methyltransferases"/>
    <property type="match status" value="1"/>
</dbReference>
<dbReference type="PANTHER" id="PTHR13369:SF0">
    <property type="entry name" value="GLUTATHIONE S-TRANSFERASE C-TERMINAL DOMAIN-CONTAINING PROTEIN"/>
    <property type="match status" value="1"/>
</dbReference>
<sequence>MKNKFEQLDSILIANQQYWRYSPFYESSLDTVPSWHSANPSLQSWLCNLSLQEVNELRQDNKHLADEVTLFLPELQKIQKLIEIPESEEADIALPKGFDSGIPGRKLDQILSMSQSVLNQSMSEEWLEWCSGKGYLGRILAYSSERKVTSLEYQTCLCKSGQVEADKLGLPMHFVQGDAFADEVADVFNKNQHAVALHACGDLHVRLLQIGSGKHLPAMSVAPCCYHLVKAPMYEPLSKSGMKSKLCLTKDELRIPLQELVTGGARVQRHREQEMTYRLGLDSMLRSSAENDTYIPIPSIKKSLLSNGFEWFCQWAADQKQLYLPSKDFEQFNEIGKKRFEKMEKLSLIQDLFKRPLEMWLIYDKSLFLKEKGYKVNVSTFCDRSVSPRNILIQASLTV</sequence>
<feature type="domain" description="Methyltransferase" evidence="1">
    <location>
        <begin position="110"/>
        <end position="231"/>
    </location>
</feature>
<evidence type="ECO:0000313" key="2">
    <source>
        <dbReference type="EMBL" id="CAH0539403.1"/>
    </source>
</evidence>
<dbReference type="InterPro" id="IPR025714">
    <property type="entry name" value="Methyltranfer_dom"/>
</dbReference>
<dbReference type="Proteomes" id="UP000838748">
    <property type="component" value="Unassembled WGS sequence"/>
</dbReference>
<organism evidence="2 3">
    <name type="scientific">Vibrio marisflavi CECT 7928</name>
    <dbReference type="NCBI Taxonomy" id="634439"/>
    <lineage>
        <taxon>Bacteria</taxon>
        <taxon>Pseudomonadati</taxon>
        <taxon>Pseudomonadota</taxon>
        <taxon>Gammaproteobacteria</taxon>
        <taxon>Vibrionales</taxon>
        <taxon>Vibrionaceae</taxon>
        <taxon>Vibrio</taxon>
    </lineage>
</organism>
<dbReference type="InterPro" id="IPR029063">
    <property type="entry name" value="SAM-dependent_MTases_sf"/>
</dbReference>
<name>A0ABM9A460_9VIBR</name>
<comment type="caution">
    <text evidence="2">The sequence shown here is derived from an EMBL/GenBank/DDBJ whole genome shotgun (WGS) entry which is preliminary data.</text>
</comment>
<dbReference type="RefSeq" id="WP_237361433.1">
    <property type="nucleotide sequence ID" value="NZ_CAKLDM010000002.1"/>
</dbReference>
<proteinExistence type="predicted"/>
<evidence type="ECO:0000259" key="1">
    <source>
        <dbReference type="Pfam" id="PF13679"/>
    </source>
</evidence>
<reference evidence="2" key="1">
    <citation type="submission" date="2021-11" db="EMBL/GenBank/DDBJ databases">
        <authorList>
            <person name="Rodrigo-Torres L."/>
            <person name="Arahal R. D."/>
            <person name="Lucena T."/>
        </authorList>
    </citation>
    <scope>NUCLEOTIDE SEQUENCE</scope>
    <source>
        <strain evidence="2">CECT 7928</strain>
    </source>
</reference>
<gene>
    <name evidence="2" type="ORF">VMF7928_02121</name>
</gene>